<evidence type="ECO:0000313" key="1">
    <source>
        <dbReference type="EMBL" id="ORE20578.1"/>
    </source>
</evidence>
<accession>A0A1X0S8W4</accession>
<dbReference type="AlphaFoldDB" id="A0A1X0S8W4"/>
<name>A0A1X0S8W4_RHIZD</name>
<protein>
    <submittedName>
        <fullName evidence="1">Uncharacterized protein</fullName>
    </submittedName>
</protein>
<reference evidence="1 2" key="1">
    <citation type="journal article" date="2016" name="Proc. Natl. Acad. Sci. U.S.A.">
        <title>Lipid metabolic changes in an early divergent fungus govern the establishment of a mutualistic symbiosis with endobacteria.</title>
        <authorList>
            <person name="Lastovetsky O.A."/>
            <person name="Gaspar M.L."/>
            <person name="Mondo S.J."/>
            <person name="LaButti K.M."/>
            <person name="Sandor L."/>
            <person name="Grigoriev I.V."/>
            <person name="Henry S.A."/>
            <person name="Pawlowska T.E."/>
        </authorList>
    </citation>
    <scope>NUCLEOTIDE SEQUENCE [LARGE SCALE GENOMIC DNA]</scope>
    <source>
        <strain evidence="1 2">ATCC 11559</strain>
    </source>
</reference>
<feature type="non-terminal residue" evidence="1">
    <location>
        <position position="51"/>
    </location>
</feature>
<gene>
    <name evidence="1" type="ORF">BCV71DRAFT_164282</name>
</gene>
<evidence type="ECO:0000313" key="2">
    <source>
        <dbReference type="Proteomes" id="UP000242381"/>
    </source>
</evidence>
<sequence length="51" mass="5994">FWSKIKGNIRRDCLNADDNLNTRMVESAKTISIDDCVNWISHSYPFFVRCL</sequence>
<dbReference type="Proteomes" id="UP000242381">
    <property type="component" value="Unassembled WGS sequence"/>
</dbReference>
<feature type="non-terminal residue" evidence="1">
    <location>
        <position position="1"/>
    </location>
</feature>
<proteinExistence type="predicted"/>
<organism evidence="1 2">
    <name type="scientific">Rhizopus microsporus</name>
    <dbReference type="NCBI Taxonomy" id="58291"/>
    <lineage>
        <taxon>Eukaryota</taxon>
        <taxon>Fungi</taxon>
        <taxon>Fungi incertae sedis</taxon>
        <taxon>Mucoromycota</taxon>
        <taxon>Mucoromycotina</taxon>
        <taxon>Mucoromycetes</taxon>
        <taxon>Mucorales</taxon>
        <taxon>Mucorineae</taxon>
        <taxon>Rhizopodaceae</taxon>
        <taxon>Rhizopus</taxon>
    </lineage>
</organism>
<dbReference type="EMBL" id="KV921292">
    <property type="protein sequence ID" value="ORE20578.1"/>
    <property type="molecule type" value="Genomic_DNA"/>
</dbReference>